<organism evidence="5 7">
    <name type="scientific">Gordonia amicalis</name>
    <dbReference type="NCBI Taxonomy" id="89053"/>
    <lineage>
        <taxon>Bacteria</taxon>
        <taxon>Bacillati</taxon>
        <taxon>Actinomycetota</taxon>
        <taxon>Actinomycetes</taxon>
        <taxon>Mycobacteriales</taxon>
        <taxon>Gordoniaceae</taxon>
        <taxon>Gordonia</taxon>
    </lineage>
</organism>
<dbReference type="EMBL" id="JAWLKH010000001">
    <property type="protein sequence ID" value="MDV6310415.1"/>
    <property type="molecule type" value="Genomic_DNA"/>
</dbReference>
<proteinExistence type="inferred from homology"/>
<dbReference type="Gene3D" id="3.40.50.450">
    <property type="match status" value="1"/>
</dbReference>
<protein>
    <submittedName>
        <fullName evidence="5">DNA-processing protein DprA</fullName>
    </submittedName>
</protein>
<dbReference type="Pfam" id="PF17782">
    <property type="entry name" value="WHD_DprA"/>
    <property type="match status" value="1"/>
</dbReference>
<evidence type="ECO:0000313" key="5">
    <source>
        <dbReference type="EMBL" id="MDV6310415.1"/>
    </source>
</evidence>
<dbReference type="GO" id="GO:0009294">
    <property type="term" value="P:DNA-mediated transformation"/>
    <property type="evidence" value="ECO:0007669"/>
    <property type="project" value="InterPro"/>
</dbReference>
<feature type="domain" description="Smf/DprA SLOG" evidence="2">
    <location>
        <begin position="81"/>
        <end position="299"/>
    </location>
</feature>
<dbReference type="PANTHER" id="PTHR43022:SF1">
    <property type="entry name" value="PROTEIN SMF"/>
    <property type="match status" value="1"/>
</dbReference>
<evidence type="ECO:0000313" key="4">
    <source>
        <dbReference type="EMBL" id="MDV6305855.1"/>
    </source>
</evidence>
<accession>A0AAE4QZ84</accession>
<dbReference type="Proteomes" id="UP001185779">
    <property type="component" value="Unassembled WGS sequence"/>
</dbReference>
<dbReference type="InterPro" id="IPR003488">
    <property type="entry name" value="DprA"/>
</dbReference>
<dbReference type="Gene3D" id="1.10.10.10">
    <property type="entry name" value="Winged helix-like DNA-binding domain superfamily/Winged helix DNA-binding domain"/>
    <property type="match status" value="1"/>
</dbReference>
<sequence>MSGKYPAELSAWTYLARVAEPPCADVIALVDEVGAVEAASAIRRRTVPDGHEPVLATTAARCDSDCAAEDLDAAAAIGARLVTRSDPEWPAWSLLALSQADTAPRGGEPLALWVRGPARLDDLAAASIALIGSRAASSYGEHVTQMLASGLVGEGFAVISGGAFGIDGAAHRAVVAAGGVTAAVMACGIDRDYPAAHSALLTEIARTGAVISEYPPGTTAAKHRFLTRNRLVASLSGATVVVEAGRRSGAANTAAWARKLGRPLGAVPGPVTSATSVGSHRMIADGLAVLVSDVASAVNLVRPDGGGDIGRGRVKPTDGLSADQLRVHDAIPGRGGVGIEEIAFAAGLEVPAVRAALARLDIDGLVENVGGQWRLATG</sequence>
<dbReference type="RefSeq" id="WP_024498402.1">
    <property type="nucleotide sequence ID" value="NZ_CP096596.1"/>
</dbReference>
<keyword evidence="6" id="KW-1185">Reference proteome</keyword>
<evidence type="ECO:0000256" key="1">
    <source>
        <dbReference type="ARBA" id="ARBA00006525"/>
    </source>
</evidence>
<evidence type="ECO:0000313" key="7">
    <source>
        <dbReference type="Proteomes" id="UP001185922"/>
    </source>
</evidence>
<dbReference type="InterPro" id="IPR036388">
    <property type="entry name" value="WH-like_DNA-bd_sf"/>
</dbReference>
<comment type="caution">
    <text evidence="5">The sequence shown here is derived from an EMBL/GenBank/DDBJ whole genome shotgun (WGS) entry which is preliminary data.</text>
</comment>
<dbReference type="AlphaFoldDB" id="A0AAE4QZ84"/>
<feature type="domain" description="DprA winged helix" evidence="3">
    <location>
        <begin position="316"/>
        <end position="372"/>
    </location>
</feature>
<evidence type="ECO:0000259" key="3">
    <source>
        <dbReference type="Pfam" id="PF17782"/>
    </source>
</evidence>
<dbReference type="InterPro" id="IPR057666">
    <property type="entry name" value="DrpA_SLOG"/>
</dbReference>
<comment type="similarity">
    <text evidence="1">Belongs to the DprA/Smf family.</text>
</comment>
<dbReference type="Pfam" id="PF02481">
    <property type="entry name" value="DNA_processg_A"/>
    <property type="match status" value="1"/>
</dbReference>
<reference evidence="5 6" key="1">
    <citation type="submission" date="2023-10" db="EMBL/GenBank/DDBJ databases">
        <title>Development of a sustainable strategy for remediation of hydrocarbon-contaminated territories based on the waste exchange concept.</title>
        <authorList>
            <person name="Krivoruchko A."/>
        </authorList>
    </citation>
    <scope>NUCLEOTIDE SEQUENCE</scope>
    <source>
        <strain evidence="4 6">IEGM 1266</strain>
        <strain evidence="5">IEGM 1279</strain>
    </source>
</reference>
<dbReference type="InterPro" id="IPR041614">
    <property type="entry name" value="DprA_WH"/>
</dbReference>
<evidence type="ECO:0000259" key="2">
    <source>
        <dbReference type="Pfam" id="PF02481"/>
    </source>
</evidence>
<gene>
    <name evidence="5" type="primary">dprA</name>
    <name evidence="4" type="ORF">R3P94_00605</name>
    <name evidence="5" type="ORF">R3Q15_00630</name>
</gene>
<evidence type="ECO:0000313" key="6">
    <source>
        <dbReference type="Proteomes" id="UP001185779"/>
    </source>
</evidence>
<dbReference type="NCBIfam" id="TIGR00732">
    <property type="entry name" value="dprA"/>
    <property type="match status" value="1"/>
</dbReference>
<dbReference type="EMBL" id="JAWLKI010000001">
    <property type="protein sequence ID" value="MDV6305855.1"/>
    <property type="molecule type" value="Genomic_DNA"/>
</dbReference>
<dbReference type="PANTHER" id="PTHR43022">
    <property type="entry name" value="PROTEIN SMF"/>
    <property type="match status" value="1"/>
</dbReference>
<name>A0AAE4QZ84_9ACTN</name>
<dbReference type="Proteomes" id="UP001185922">
    <property type="component" value="Unassembled WGS sequence"/>
</dbReference>
<dbReference type="SUPFAM" id="SSF102405">
    <property type="entry name" value="MCP/YpsA-like"/>
    <property type="match status" value="1"/>
</dbReference>